<evidence type="ECO:0000259" key="1">
    <source>
        <dbReference type="Pfam" id="PF01609"/>
    </source>
</evidence>
<dbReference type="AlphaFoldDB" id="A0A1H3L0D7"/>
<dbReference type="Pfam" id="PF01609">
    <property type="entry name" value="DDE_Tnp_1"/>
    <property type="match status" value="1"/>
</dbReference>
<accession>A0A1H3L0D7</accession>
<evidence type="ECO:0000313" key="2">
    <source>
        <dbReference type="EMBL" id="SDY57355.1"/>
    </source>
</evidence>
<organism evidence="2 3">
    <name type="scientific">Hymenobacter psychrophilus</name>
    <dbReference type="NCBI Taxonomy" id="651662"/>
    <lineage>
        <taxon>Bacteria</taxon>
        <taxon>Pseudomonadati</taxon>
        <taxon>Bacteroidota</taxon>
        <taxon>Cytophagia</taxon>
        <taxon>Cytophagales</taxon>
        <taxon>Hymenobacteraceae</taxon>
        <taxon>Hymenobacter</taxon>
    </lineage>
</organism>
<dbReference type="STRING" id="651662.SAMN04488069_11030"/>
<dbReference type="GO" id="GO:0003677">
    <property type="term" value="F:DNA binding"/>
    <property type="evidence" value="ECO:0007669"/>
    <property type="project" value="InterPro"/>
</dbReference>
<name>A0A1H3L0D7_9BACT</name>
<dbReference type="InterPro" id="IPR002559">
    <property type="entry name" value="Transposase_11"/>
</dbReference>
<gene>
    <name evidence="2" type="ORF">SAMN04488069_11030</name>
</gene>
<sequence length="133" mass="15261">MPGIRRVRARIIRAGWAAGSIDCGGHKIAVAGLFLNADRAFDTTELRQACAARDIEANIARNRRATDWQTADDTFFDPQLYRRRVVVEHANAWLDRFKTLLVRYETSIGNWLAWHWLAFVVLLLRKINPKPTS</sequence>
<protein>
    <submittedName>
        <fullName evidence="2">Transposase DDE domain-containing protein</fullName>
    </submittedName>
</protein>
<evidence type="ECO:0000313" key="3">
    <source>
        <dbReference type="Proteomes" id="UP000199249"/>
    </source>
</evidence>
<dbReference type="GO" id="GO:0006313">
    <property type="term" value="P:DNA transposition"/>
    <property type="evidence" value="ECO:0007669"/>
    <property type="project" value="InterPro"/>
</dbReference>
<dbReference type="EMBL" id="FNOV01000010">
    <property type="protein sequence ID" value="SDY57355.1"/>
    <property type="molecule type" value="Genomic_DNA"/>
</dbReference>
<dbReference type="GO" id="GO:0004803">
    <property type="term" value="F:transposase activity"/>
    <property type="evidence" value="ECO:0007669"/>
    <property type="project" value="InterPro"/>
</dbReference>
<proteinExistence type="predicted"/>
<feature type="domain" description="Transposase IS4-like" evidence="1">
    <location>
        <begin position="36"/>
        <end position="123"/>
    </location>
</feature>
<dbReference type="RefSeq" id="WP_092741548.1">
    <property type="nucleotide sequence ID" value="NZ_FNOV01000010.1"/>
</dbReference>
<dbReference type="OrthoDB" id="1270539at2"/>
<keyword evidence="3" id="KW-1185">Reference proteome</keyword>
<dbReference type="Proteomes" id="UP000199249">
    <property type="component" value="Unassembled WGS sequence"/>
</dbReference>
<reference evidence="3" key="1">
    <citation type="submission" date="2016-10" db="EMBL/GenBank/DDBJ databases">
        <authorList>
            <person name="Varghese N."/>
            <person name="Submissions S."/>
        </authorList>
    </citation>
    <scope>NUCLEOTIDE SEQUENCE [LARGE SCALE GENOMIC DNA]</scope>
    <source>
        <strain evidence="3">CGMCC 1.8975</strain>
    </source>
</reference>